<proteinExistence type="predicted"/>
<dbReference type="OrthoDB" id="9803233at2"/>
<gene>
    <name evidence="4" type="ORF">ET464_13005</name>
</gene>
<dbReference type="KEGG" id="pprt:ET464_13005"/>
<protein>
    <submittedName>
        <fullName evidence="4">GNAT family N-acetyltransferase</fullName>
    </submittedName>
</protein>
<sequence>MALIIRDALAEEREQIRSLLLEAYGQYADHLPASRWVPYRDSIAASVEGEGPAARIVAVRGEEIIGSVLFFLDSDTAYGNPHLQIKAPIIRLLAVSPKYRGLGVATELIKESVRRARALGEETLHLHTSDMMASAVRLYERLGFVRDFDKEIRDGDHLVKSYKLLLKEAAFV</sequence>
<evidence type="ECO:0000313" key="5">
    <source>
        <dbReference type="Proteomes" id="UP000293568"/>
    </source>
</evidence>
<keyword evidence="1 4" id="KW-0808">Transferase</keyword>
<dbReference type="PANTHER" id="PTHR43877:SF2">
    <property type="entry name" value="AMINOALKYLPHOSPHONATE N-ACETYLTRANSFERASE-RELATED"/>
    <property type="match status" value="1"/>
</dbReference>
<name>A0A4V0YFC0_9BACL</name>
<dbReference type="InterPro" id="IPR000182">
    <property type="entry name" value="GNAT_dom"/>
</dbReference>
<dbReference type="InterPro" id="IPR016181">
    <property type="entry name" value="Acyl_CoA_acyltransferase"/>
</dbReference>
<evidence type="ECO:0000256" key="1">
    <source>
        <dbReference type="ARBA" id="ARBA00022679"/>
    </source>
</evidence>
<dbReference type="Proteomes" id="UP000293568">
    <property type="component" value="Chromosome"/>
</dbReference>
<dbReference type="Pfam" id="PF00583">
    <property type="entry name" value="Acetyltransf_1"/>
    <property type="match status" value="1"/>
</dbReference>
<evidence type="ECO:0000313" key="4">
    <source>
        <dbReference type="EMBL" id="QAY67181.1"/>
    </source>
</evidence>
<evidence type="ECO:0000256" key="2">
    <source>
        <dbReference type="ARBA" id="ARBA00023315"/>
    </source>
</evidence>
<dbReference type="PANTHER" id="PTHR43877">
    <property type="entry name" value="AMINOALKYLPHOSPHONATE N-ACETYLTRANSFERASE-RELATED-RELATED"/>
    <property type="match status" value="1"/>
</dbReference>
<keyword evidence="5" id="KW-1185">Reference proteome</keyword>
<dbReference type="AlphaFoldDB" id="A0A4V0YFC0"/>
<dbReference type="Gene3D" id="3.40.630.30">
    <property type="match status" value="1"/>
</dbReference>
<dbReference type="GO" id="GO:0016747">
    <property type="term" value="F:acyltransferase activity, transferring groups other than amino-acyl groups"/>
    <property type="evidence" value="ECO:0007669"/>
    <property type="project" value="InterPro"/>
</dbReference>
<dbReference type="InterPro" id="IPR050832">
    <property type="entry name" value="Bact_Acetyltransf"/>
</dbReference>
<dbReference type="PROSITE" id="PS51186">
    <property type="entry name" value="GNAT"/>
    <property type="match status" value="1"/>
</dbReference>
<evidence type="ECO:0000259" key="3">
    <source>
        <dbReference type="PROSITE" id="PS51186"/>
    </source>
</evidence>
<dbReference type="CDD" id="cd04301">
    <property type="entry name" value="NAT_SF"/>
    <property type="match status" value="1"/>
</dbReference>
<dbReference type="RefSeq" id="WP_129441536.1">
    <property type="nucleotide sequence ID" value="NZ_CP035492.1"/>
</dbReference>
<organism evidence="4 5">
    <name type="scientific">Paenibacillus protaetiae</name>
    <dbReference type="NCBI Taxonomy" id="2509456"/>
    <lineage>
        <taxon>Bacteria</taxon>
        <taxon>Bacillati</taxon>
        <taxon>Bacillota</taxon>
        <taxon>Bacilli</taxon>
        <taxon>Bacillales</taxon>
        <taxon>Paenibacillaceae</taxon>
        <taxon>Paenibacillus</taxon>
    </lineage>
</organism>
<dbReference type="EMBL" id="CP035492">
    <property type="protein sequence ID" value="QAY67181.1"/>
    <property type="molecule type" value="Genomic_DNA"/>
</dbReference>
<keyword evidence="2" id="KW-0012">Acyltransferase</keyword>
<dbReference type="SUPFAM" id="SSF55729">
    <property type="entry name" value="Acyl-CoA N-acyltransferases (Nat)"/>
    <property type="match status" value="1"/>
</dbReference>
<accession>A0A4V0YFC0</accession>
<feature type="domain" description="N-acetyltransferase" evidence="3">
    <location>
        <begin position="3"/>
        <end position="165"/>
    </location>
</feature>
<reference evidence="4 5" key="1">
    <citation type="submission" date="2019-01" db="EMBL/GenBank/DDBJ databases">
        <title>Genome sequencing of strain FW100M-2.</title>
        <authorList>
            <person name="Heo J."/>
            <person name="Kim S.-J."/>
            <person name="Kim J.-S."/>
            <person name="Hong S.-B."/>
            <person name="Kwon S.-W."/>
        </authorList>
    </citation>
    <scope>NUCLEOTIDE SEQUENCE [LARGE SCALE GENOMIC DNA]</scope>
    <source>
        <strain evidence="4 5">FW100M-2</strain>
    </source>
</reference>